<proteinExistence type="predicted"/>
<comment type="caution">
    <text evidence="6">The sequence shown here is derived from an EMBL/GenBank/DDBJ whole genome shotgun (WGS) entry which is preliminary data.</text>
</comment>
<feature type="transmembrane region" description="Helical" evidence="5">
    <location>
        <begin position="47"/>
        <end position="65"/>
    </location>
</feature>
<name>A0AAV8QJC9_ENSVE</name>
<organism evidence="6 7">
    <name type="scientific">Ensete ventricosum</name>
    <name type="common">Abyssinian banana</name>
    <name type="synonym">Musa ensete</name>
    <dbReference type="NCBI Taxonomy" id="4639"/>
    <lineage>
        <taxon>Eukaryota</taxon>
        <taxon>Viridiplantae</taxon>
        <taxon>Streptophyta</taxon>
        <taxon>Embryophyta</taxon>
        <taxon>Tracheophyta</taxon>
        <taxon>Spermatophyta</taxon>
        <taxon>Magnoliopsida</taxon>
        <taxon>Liliopsida</taxon>
        <taxon>Zingiberales</taxon>
        <taxon>Musaceae</taxon>
        <taxon>Ensete</taxon>
    </lineage>
</organism>
<evidence type="ECO:0000256" key="1">
    <source>
        <dbReference type="ARBA" id="ARBA00022448"/>
    </source>
</evidence>
<dbReference type="PANTHER" id="PTHR12266:SF0">
    <property type="entry name" value="MITOCHONDRIAL SODIUM_CALCIUM EXCHANGER PROTEIN"/>
    <property type="match status" value="1"/>
</dbReference>
<evidence type="ECO:0000256" key="2">
    <source>
        <dbReference type="ARBA" id="ARBA00022449"/>
    </source>
</evidence>
<keyword evidence="4" id="KW-0406">Ion transport</keyword>
<evidence type="ECO:0000256" key="4">
    <source>
        <dbReference type="ARBA" id="ARBA00023201"/>
    </source>
</evidence>
<dbReference type="GO" id="GO:0008324">
    <property type="term" value="F:monoatomic cation transmembrane transporter activity"/>
    <property type="evidence" value="ECO:0007669"/>
    <property type="project" value="TreeGrafter"/>
</dbReference>
<accession>A0AAV8QJC9</accession>
<keyword evidence="2" id="KW-0050">Antiport</keyword>
<dbReference type="EMBL" id="JAQQAF010000006">
    <property type="protein sequence ID" value="KAJ8476318.1"/>
    <property type="molecule type" value="Genomic_DNA"/>
</dbReference>
<evidence type="ECO:0000313" key="7">
    <source>
        <dbReference type="Proteomes" id="UP001222027"/>
    </source>
</evidence>
<dbReference type="GO" id="GO:0015297">
    <property type="term" value="F:antiporter activity"/>
    <property type="evidence" value="ECO:0007669"/>
    <property type="project" value="UniProtKB-KW"/>
</dbReference>
<evidence type="ECO:0000256" key="5">
    <source>
        <dbReference type="SAM" id="Phobius"/>
    </source>
</evidence>
<keyword evidence="5" id="KW-0812">Transmembrane</keyword>
<keyword evidence="1" id="KW-0813">Transport</keyword>
<dbReference type="GO" id="GO:0016020">
    <property type="term" value="C:membrane"/>
    <property type="evidence" value="ECO:0007669"/>
    <property type="project" value="TreeGrafter"/>
</dbReference>
<reference evidence="6 7" key="1">
    <citation type="submission" date="2022-12" db="EMBL/GenBank/DDBJ databases">
        <title>Chromosome-scale assembly of the Ensete ventricosum genome.</title>
        <authorList>
            <person name="Dussert Y."/>
            <person name="Stocks J."/>
            <person name="Wendawek A."/>
            <person name="Woldeyes F."/>
            <person name="Nichols R.A."/>
            <person name="Borrell J.S."/>
        </authorList>
    </citation>
    <scope>NUCLEOTIDE SEQUENCE [LARGE SCALE GENOMIC DNA]</scope>
    <source>
        <strain evidence="7">cv. Maze</strain>
        <tissue evidence="6">Seeds</tissue>
    </source>
</reference>
<evidence type="ECO:0000313" key="6">
    <source>
        <dbReference type="EMBL" id="KAJ8476318.1"/>
    </source>
</evidence>
<evidence type="ECO:0000256" key="3">
    <source>
        <dbReference type="ARBA" id="ARBA00023053"/>
    </source>
</evidence>
<keyword evidence="4" id="KW-0739">Sodium transport</keyword>
<protein>
    <submittedName>
        <fullName evidence="6">Uncharacterized protein</fullName>
    </submittedName>
</protein>
<keyword evidence="5" id="KW-1133">Transmembrane helix</keyword>
<sequence>MGGTRRRRPGFRAIFNALCALAHRQCTSGGLIGYISFFYCDREKFHVLGYAVLGVWLAALFYMLGNTAADYFCCRLGKLPPTVAAVTLLPLGNGAPMCLLASQLSLVRVPVRLALTACWVELSL</sequence>
<keyword evidence="7" id="KW-1185">Reference proteome</keyword>
<gene>
    <name evidence="6" type="ORF">OPV22_020045</name>
</gene>
<dbReference type="PANTHER" id="PTHR12266">
    <property type="entry name" value="NA+/CA2+ K+ INDEPENDENT EXCHANGER"/>
    <property type="match status" value="1"/>
</dbReference>
<dbReference type="GO" id="GO:0006814">
    <property type="term" value="P:sodium ion transport"/>
    <property type="evidence" value="ECO:0007669"/>
    <property type="project" value="UniProtKB-KW"/>
</dbReference>
<dbReference type="InterPro" id="IPR051359">
    <property type="entry name" value="CaCA_antiporter"/>
</dbReference>
<dbReference type="AlphaFoldDB" id="A0AAV8QJC9"/>
<keyword evidence="5" id="KW-0472">Membrane</keyword>
<dbReference type="Proteomes" id="UP001222027">
    <property type="component" value="Unassembled WGS sequence"/>
</dbReference>
<keyword evidence="3" id="KW-0915">Sodium</keyword>